<dbReference type="AlphaFoldDB" id="A0A5P1F892"/>
<dbReference type="EMBL" id="CM007383">
    <property type="protein sequence ID" value="ONK74402.1"/>
    <property type="molecule type" value="Genomic_DNA"/>
</dbReference>
<evidence type="ECO:0000256" key="2">
    <source>
        <dbReference type="ARBA" id="ARBA00022737"/>
    </source>
</evidence>
<feature type="repeat" description="PPR" evidence="3">
    <location>
        <begin position="196"/>
        <end position="230"/>
    </location>
</feature>
<dbReference type="PROSITE" id="PS51375">
    <property type="entry name" value="PPR"/>
    <property type="match status" value="5"/>
</dbReference>
<dbReference type="Gene3D" id="1.25.40.10">
    <property type="entry name" value="Tetratricopeptide repeat domain"/>
    <property type="match status" value="3"/>
</dbReference>
<dbReference type="InterPro" id="IPR011990">
    <property type="entry name" value="TPR-like_helical_dom_sf"/>
</dbReference>
<feature type="repeat" description="PPR" evidence="3">
    <location>
        <begin position="301"/>
        <end position="335"/>
    </location>
</feature>
<dbReference type="OrthoDB" id="185373at2759"/>
<protein>
    <recommendedName>
        <fullName evidence="6">Pentacotripeptide-repeat region of PRORP domain-containing protein</fullName>
    </recommendedName>
</protein>
<sequence length="404" mass="46525">MAAYKKLVFGSFSDLNRVILRTIHISKCSASTLSRFNSTRENDGFWLRRLDHKDWLAPNEVLKIFMHLRDPQLIIGAFDKASARIDYKPSEALYSLLIDKLARAKKFDAIEPLLEKAKQEKCRLSDDFFHQVIKIYGHVAANLEQAIRTLQRMPEFHCWPTIKTFNCVLNMLVNNKQFDTVHEVFLSAPKLGIALDTCCFNILIKGLCNWNKLDAAFLLLDEISKHKRRPNVTTYSTLMHSLCKHGRVDEAFELCDRMEREKCYPDTVMFNVLISGLCKQRRVREGIELLKGMKLKGCYPNSGSYQALVYGLVESKMFAEAKDIMFVMVSEGFCPSFLSYKLAIEGFCSEKLLEDVDMVLKQMVMQGFVPRMGTWKKVVQCLFHEMECSYSLSSHIDELIVSLD</sequence>
<dbReference type="Gramene" id="ONK74402">
    <property type="protein sequence ID" value="ONK74402"/>
    <property type="gene ID" value="A4U43_C03F5850"/>
</dbReference>
<gene>
    <name evidence="4" type="ORF">A4U43_C03F5850</name>
</gene>
<dbReference type="Pfam" id="PF01535">
    <property type="entry name" value="PPR"/>
    <property type="match status" value="1"/>
</dbReference>
<evidence type="ECO:0008006" key="6">
    <source>
        <dbReference type="Google" id="ProtNLM"/>
    </source>
</evidence>
<dbReference type="InterPro" id="IPR002885">
    <property type="entry name" value="PPR_rpt"/>
</dbReference>
<dbReference type="PANTHER" id="PTHR47941">
    <property type="entry name" value="PENTATRICOPEPTIDE REPEAT-CONTAINING PROTEIN 3, MITOCHONDRIAL"/>
    <property type="match status" value="1"/>
</dbReference>
<comment type="similarity">
    <text evidence="1">Belongs to the PPR family. P subfamily.</text>
</comment>
<feature type="repeat" description="PPR" evidence="3">
    <location>
        <begin position="231"/>
        <end position="265"/>
    </location>
</feature>
<name>A0A5P1F892_ASPOF</name>
<proteinExistence type="inferred from homology"/>
<feature type="repeat" description="PPR" evidence="3">
    <location>
        <begin position="266"/>
        <end position="300"/>
    </location>
</feature>
<dbReference type="Proteomes" id="UP000243459">
    <property type="component" value="Chromosome 3"/>
</dbReference>
<accession>A0A5P1F892</accession>
<evidence type="ECO:0000313" key="4">
    <source>
        <dbReference type="EMBL" id="ONK74402.1"/>
    </source>
</evidence>
<evidence type="ECO:0000256" key="3">
    <source>
        <dbReference type="PROSITE-ProRule" id="PRU00708"/>
    </source>
</evidence>
<feature type="repeat" description="PPR" evidence="3">
    <location>
        <begin position="336"/>
        <end position="370"/>
    </location>
</feature>
<evidence type="ECO:0000313" key="5">
    <source>
        <dbReference type="Proteomes" id="UP000243459"/>
    </source>
</evidence>
<dbReference type="OMA" id="QGFVPKM"/>
<dbReference type="Pfam" id="PF13041">
    <property type="entry name" value="PPR_2"/>
    <property type="match status" value="2"/>
</dbReference>
<dbReference type="Pfam" id="PF13812">
    <property type="entry name" value="PPR_3"/>
    <property type="match status" value="1"/>
</dbReference>
<keyword evidence="5" id="KW-1185">Reference proteome</keyword>
<dbReference type="NCBIfam" id="TIGR00756">
    <property type="entry name" value="PPR"/>
    <property type="match status" value="5"/>
</dbReference>
<organism evidence="4 5">
    <name type="scientific">Asparagus officinalis</name>
    <name type="common">Garden asparagus</name>
    <dbReference type="NCBI Taxonomy" id="4686"/>
    <lineage>
        <taxon>Eukaryota</taxon>
        <taxon>Viridiplantae</taxon>
        <taxon>Streptophyta</taxon>
        <taxon>Embryophyta</taxon>
        <taxon>Tracheophyta</taxon>
        <taxon>Spermatophyta</taxon>
        <taxon>Magnoliopsida</taxon>
        <taxon>Liliopsida</taxon>
        <taxon>Asparagales</taxon>
        <taxon>Asparagaceae</taxon>
        <taxon>Asparagoideae</taxon>
        <taxon>Asparagus</taxon>
    </lineage>
</organism>
<reference evidence="5" key="1">
    <citation type="journal article" date="2017" name="Nat. Commun.">
        <title>The asparagus genome sheds light on the origin and evolution of a young Y chromosome.</title>
        <authorList>
            <person name="Harkess A."/>
            <person name="Zhou J."/>
            <person name="Xu C."/>
            <person name="Bowers J.E."/>
            <person name="Van der Hulst R."/>
            <person name="Ayyampalayam S."/>
            <person name="Mercati F."/>
            <person name="Riccardi P."/>
            <person name="McKain M.R."/>
            <person name="Kakrana A."/>
            <person name="Tang H."/>
            <person name="Ray J."/>
            <person name="Groenendijk J."/>
            <person name="Arikit S."/>
            <person name="Mathioni S.M."/>
            <person name="Nakano M."/>
            <person name="Shan H."/>
            <person name="Telgmann-Rauber A."/>
            <person name="Kanno A."/>
            <person name="Yue Z."/>
            <person name="Chen H."/>
            <person name="Li W."/>
            <person name="Chen Y."/>
            <person name="Xu X."/>
            <person name="Zhang Y."/>
            <person name="Luo S."/>
            <person name="Chen H."/>
            <person name="Gao J."/>
            <person name="Mao Z."/>
            <person name="Pires J.C."/>
            <person name="Luo M."/>
            <person name="Kudrna D."/>
            <person name="Wing R.A."/>
            <person name="Meyers B.C."/>
            <person name="Yi K."/>
            <person name="Kong H."/>
            <person name="Lavrijsen P."/>
            <person name="Sunseri F."/>
            <person name="Falavigna A."/>
            <person name="Ye Y."/>
            <person name="Leebens-Mack J.H."/>
            <person name="Chen G."/>
        </authorList>
    </citation>
    <scope>NUCLEOTIDE SEQUENCE [LARGE SCALE GENOMIC DNA]</scope>
    <source>
        <strain evidence="5">cv. DH0086</strain>
    </source>
</reference>
<evidence type="ECO:0000256" key="1">
    <source>
        <dbReference type="ARBA" id="ARBA00007626"/>
    </source>
</evidence>
<keyword evidence="2" id="KW-0677">Repeat</keyword>